<comment type="caution">
    <text evidence="1">The sequence shown here is derived from an EMBL/GenBank/DDBJ whole genome shotgun (WGS) entry which is preliminary data.</text>
</comment>
<proteinExistence type="predicted"/>
<dbReference type="Proteomes" id="UP000321746">
    <property type="component" value="Unassembled WGS sequence"/>
</dbReference>
<protein>
    <recommendedName>
        <fullName evidence="3">Ribbon-helix-helix protein CopG domain-containing protein</fullName>
    </recommendedName>
</protein>
<dbReference type="AlphaFoldDB" id="A0A511XQB8"/>
<evidence type="ECO:0000313" key="1">
    <source>
        <dbReference type="EMBL" id="GEN65137.1"/>
    </source>
</evidence>
<gene>
    <name evidence="1" type="ORF">AOE01nite_33610</name>
</gene>
<evidence type="ECO:0000313" key="2">
    <source>
        <dbReference type="Proteomes" id="UP000321746"/>
    </source>
</evidence>
<dbReference type="EMBL" id="BJYG01000074">
    <property type="protein sequence ID" value="GEN65137.1"/>
    <property type="molecule type" value="Genomic_DNA"/>
</dbReference>
<keyword evidence="2" id="KW-1185">Reference proteome</keyword>
<name>A0A511XQB8_9PROT</name>
<reference evidence="1 2" key="1">
    <citation type="submission" date="2019-07" db="EMBL/GenBank/DDBJ databases">
        <title>Whole genome shotgun sequence of Acetobacter oeni NBRC 105207.</title>
        <authorList>
            <person name="Hosoyama A."/>
            <person name="Uohara A."/>
            <person name="Ohji S."/>
            <person name="Ichikawa N."/>
        </authorList>
    </citation>
    <scope>NUCLEOTIDE SEQUENCE [LARGE SCALE GENOMIC DNA]</scope>
    <source>
        <strain evidence="1 2">NBRC 105207</strain>
    </source>
</reference>
<evidence type="ECO:0008006" key="3">
    <source>
        <dbReference type="Google" id="ProtNLM"/>
    </source>
</evidence>
<dbReference type="RefSeq" id="WP_186812897.1">
    <property type="nucleotide sequence ID" value="NZ_BJYG01000074.1"/>
</dbReference>
<sequence>MIAPISVRLDAPTRKILEDEAKIMGVGLGRLLRQIAEARARDLKRKRIREASAAVGRLVASNPDAAAFYEDWGTPRAEG</sequence>
<organism evidence="1 2">
    <name type="scientific">Acetobacter oeni</name>
    <dbReference type="NCBI Taxonomy" id="304077"/>
    <lineage>
        <taxon>Bacteria</taxon>
        <taxon>Pseudomonadati</taxon>
        <taxon>Pseudomonadota</taxon>
        <taxon>Alphaproteobacteria</taxon>
        <taxon>Acetobacterales</taxon>
        <taxon>Acetobacteraceae</taxon>
        <taxon>Acetobacter</taxon>
    </lineage>
</organism>
<accession>A0A511XQB8</accession>